<keyword evidence="3" id="KW-0859">Xylose metabolism</keyword>
<dbReference type="InterPro" id="IPR000600">
    <property type="entry name" value="ROK"/>
</dbReference>
<protein>
    <submittedName>
        <fullName evidence="4">ROK family transcriptional regulator</fullName>
    </submittedName>
</protein>
<dbReference type="InterPro" id="IPR043129">
    <property type="entry name" value="ATPase_NBD"/>
</dbReference>
<organism evidence="4 5">
    <name type="scientific">Gracilibacillus salinarum</name>
    <dbReference type="NCBI Taxonomy" id="2932255"/>
    <lineage>
        <taxon>Bacteria</taxon>
        <taxon>Bacillati</taxon>
        <taxon>Bacillota</taxon>
        <taxon>Bacilli</taxon>
        <taxon>Bacillales</taxon>
        <taxon>Bacillaceae</taxon>
        <taxon>Gracilibacillus</taxon>
    </lineage>
</organism>
<keyword evidence="3" id="KW-0119">Carbohydrate metabolism</keyword>
<gene>
    <name evidence="4" type="ORF">MUN87_21030</name>
</gene>
<dbReference type="Pfam" id="PF00480">
    <property type="entry name" value="ROK"/>
    <property type="match status" value="1"/>
</dbReference>
<dbReference type="Gene3D" id="1.10.10.10">
    <property type="entry name" value="Winged helix-like DNA-binding domain superfamily/Winged helix DNA-binding domain"/>
    <property type="match status" value="1"/>
</dbReference>
<dbReference type="EMBL" id="CP095071">
    <property type="protein sequence ID" value="UOQ85097.1"/>
    <property type="molecule type" value="Genomic_DNA"/>
</dbReference>
<evidence type="ECO:0000313" key="5">
    <source>
        <dbReference type="Proteomes" id="UP000831537"/>
    </source>
</evidence>
<keyword evidence="5" id="KW-1185">Reference proteome</keyword>
<dbReference type="CDD" id="cd24076">
    <property type="entry name" value="ASKHA_ATPase_ROK_BsXylR-like"/>
    <property type="match status" value="1"/>
</dbReference>
<evidence type="ECO:0000313" key="4">
    <source>
        <dbReference type="EMBL" id="UOQ85097.1"/>
    </source>
</evidence>
<dbReference type="SUPFAM" id="SSF46785">
    <property type="entry name" value="Winged helix' DNA-binding domain"/>
    <property type="match status" value="1"/>
</dbReference>
<dbReference type="InterPro" id="IPR036390">
    <property type="entry name" value="WH_DNA-bd_sf"/>
</dbReference>
<proteinExistence type="inferred from homology"/>
<dbReference type="InterPro" id="IPR049874">
    <property type="entry name" value="ROK_cs"/>
</dbReference>
<evidence type="ECO:0000256" key="1">
    <source>
        <dbReference type="ARBA" id="ARBA00002486"/>
    </source>
</evidence>
<reference evidence="4 5" key="1">
    <citation type="submission" date="2022-04" db="EMBL/GenBank/DDBJ databases">
        <title>Gracilibacillus sp. isolated from saltern.</title>
        <authorList>
            <person name="Won M."/>
            <person name="Lee C.-M."/>
            <person name="Woen H.-Y."/>
            <person name="Kwon S.-W."/>
        </authorList>
    </citation>
    <scope>NUCLEOTIDE SEQUENCE [LARGE SCALE GENOMIC DNA]</scope>
    <source>
        <strain evidence="4 5">SSPM10-3</strain>
    </source>
</reference>
<dbReference type="PROSITE" id="PS01125">
    <property type="entry name" value="ROK"/>
    <property type="match status" value="1"/>
</dbReference>
<accession>A0ABY4GMY7</accession>
<dbReference type="InterPro" id="IPR036388">
    <property type="entry name" value="WH-like_DNA-bd_sf"/>
</dbReference>
<evidence type="ECO:0000256" key="2">
    <source>
        <dbReference type="ARBA" id="ARBA00006479"/>
    </source>
</evidence>
<name>A0ABY4GMY7_9BACI</name>
<dbReference type="PANTHER" id="PTHR18964:SF149">
    <property type="entry name" value="BIFUNCTIONAL UDP-N-ACETYLGLUCOSAMINE 2-EPIMERASE_N-ACETYLMANNOSAMINE KINASE"/>
    <property type="match status" value="1"/>
</dbReference>
<dbReference type="PANTHER" id="PTHR18964">
    <property type="entry name" value="ROK (REPRESSOR, ORF, KINASE) FAMILY"/>
    <property type="match status" value="1"/>
</dbReference>
<comment type="function">
    <text evidence="1">Transcriptional repressor of xylose-utilizing enzymes.</text>
</comment>
<evidence type="ECO:0000256" key="3">
    <source>
        <dbReference type="ARBA" id="ARBA00022629"/>
    </source>
</evidence>
<dbReference type="Gene3D" id="3.30.420.40">
    <property type="match status" value="2"/>
</dbReference>
<sequence>MSQTWNQYVVKKENKALVLKTILGKAPISRASIAQVTGLNKGTVSSLVSELIDEKLIHESGTAASSGGRRPVILLLNEKAGFTISVDLGVQNILAVLTDLRGNIILEKKTHFESHDLDQVLSSLYQLIDQLKEEAPPSEYGIVGIGIGVPGVVTTEGEILLAPNLEWKKVPLKQLLTDRYQIPVTVENEANAGAYGEKMYGAGEMANELIYASISIGIGVGLLLNGKLYRGLRGFSGELGHMTIEKDGKTCRCGNQGCWELYASENALLEKAADAGYQTGSLEEIVTAADNGEAKALNILHEIGDYIGVGITNIIHIFNPEQVVIGNTILAAEKHLLPAIEKRIEKNTIGFNKNDVHVSPAKLKQHSTVLGIAAFNIEKFFQETGNEMIAN</sequence>
<dbReference type="Proteomes" id="UP000831537">
    <property type="component" value="Chromosome"/>
</dbReference>
<comment type="similarity">
    <text evidence="2">Belongs to the ROK (NagC/XylR) family.</text>
</comment>
<dbReference type="RefSeq" id="WP_244743803.1">
    <property type="nucleotide sequence ID" value="NZ_CP095071.1"/>
</dbReference>
<dbReference type="SUPFAM" id="SSF53067">
    <property type="entry name" value="Actin-like ATPase domain"/>
    <property type="match status" value="1"/>
</dbReference>